<organism evidence="3">
    <name type="scientific">Corethron hystrix</name>
    <dbReference type="NCBI Taxonomy" id="216773"/>
    <lineage>
        <taxon>Eukaryota</taxon>
        <taxon>Sar</taxon>
        <taxon>Stramenopiles</taxon>
        <taxon>Ochrophyta</taxon>
        <taxon>Bacillariophyta</taxon>
        <taxon>Coscinodiscophyceae</taxon>
        <taxon>Corethrophycidae</taxon>
        <taxon>Corethrales</taxon>
        <taxon>Corethraceae</taxon>
        <taxon>Corethron</taxon>
    </lineage>
</organism>
<evidence type="ECO:0000313" key="3">
    <source>
        <dbReference type="EMBL" id="CAD8894740.1"/>
    </source>
</evidence>
<dbReference type="EMBL" id="HBFR01030216">
    <property type="protein sequence ID" value="CAD8894741.1"/>
    <property type="molecule type" value="Transcribed_RNA"/>
</dbReference>
<reference evidence="3" key="1">
    <citation type="submission" date="2021-01" db="EMBL/GenBank/DDBJ databases">
        <authorList>
            <person name="Corre E."/>
            <person name="Pelletier E."/>
            <person name="Niang G."/>
            <person name="Scheremetjew M."/>
            <person name="Finn R."/>
            <person name="Kale V."/>
            <person name="Holt S."/>
            <person name="Cochrane G."/>
            <person name="Meng A."/>
            <person name="Brown T."/>
            <person name="Cohen L."/>
        </authorList>
    </citation>
    <scope>NUCLEOTIDE SEQUENCE</scope>
    <source>
        <strain evidence="3">308</strain>
    </source>
</reference>
<accession>A0A6U5JGA1</accession>
<feature type="coiled-coil region" evidence="1">
    <location>
        <begin position="173"/>
        <end position="216"/>
    </location>
</feature>
<feature type="compositionally biased region" description="Basic and acidic residues" evidence="2">
    <location>
        <begin position="43"/>
        <end position="63"/>
    </location>
</feature>
<dbReference type="EMBL" id="HBFR01030215">
    <property type="protein sequence ID" value="CAD8894740.1"/>
    <property type="molecule type" value="Transcribed_RNA"/>
</dbReference>
<dbReference type="AlphaFoldDB" id="A0A6U5JGA1"/>
<proteinExistence type="predicted"/>
<gene>
    <name evidence="3" type="ORF">CHYS00102_LOCUS21954</name>
    <name evidence="4" type="ORF">CHYS00102_LOCUS21955</name>
</gene>
<evidence type="ECO:0000313" key="4">
    <source>
        <dbReference type="EMBL" id="CAD8894741.1"/>
    </source>
</evidence>
<name>A0A6U5JGA1_9STRA</name>
<keyword evidence="1" id="KW-0175">Coiled coil</keyword>
<evidence type="ECO:0000256" key="1">
    <source>
        <dbReference type="SAM" id="Coils"/>
    </source>
</evidence>
<evidence type="ECO:0000256" key="2">
    <source>
        <dbReference type="SAM" id="MobiDB-lite"/>
    </source>
</evidence>
<sequence length="251" mass="28215">MSWLSSLTSDLTTTISSAVEEVVQHLPSASDLSPDGLEDENDPKEKDDQETAGREKGKQEKPSGDSLPLSSAMSSFFDTSIVSNFKPSDIVQSIDAIAASVVAPLASDHKNITLEQNRTARKEHEFDRMLPWETDEEEKEILCPEVREVILKFGSSRTVFEGPFRMSSGAMCIAEEADEKQDGEEEVVFQEEEKVIDEVDAILKDTTKEKDEKEIEELYFPFDLDSHLGLIRRMMEIDEHLVAAHSKWCSK</sequence>
<protein>
    <submittedName>
        <fullName evidence="3">Uncharacterized protein</fullName>
    </submittedName>
</protein>
<feature type="region of interest" description="Disordered" evidence="2">
    <location>
        <begin position="22"/>
        <end position="69"/>
    </location>
</feature>